<dbReference type="EMBL" id="KN834771">
    <property type="protein sequence ID" value="KIK61519.1"/>
    <property type="molecule type" value="Genomic_DNA"/>
</dbReference>
<reference evidence="1 2" key="1">
    <citation type="submission" date="2014-04" db="EMBL/GenBank/DDBJ databases">
        <title>Evolutionary Origins and Diversification of the Mycorrhizal Mutualists.</title>
        <authorList>
            <consortium name="DOE Joint Genome Institute"/>
            <consortium name="Mycorrhizal Genomics Consortium"/>
            <person name="Kohler A."/>
            <person name="Kuo A."/>
            <person name="Nagy L.G."/>
            <person name="Floudas D."/>
            <person name="Copeland A."/>
            <person name="Barry K.W."/>
            <person name="Cichocki N."/>
            <person name="Veneault-Fourrey C."/>
            <person name="LaButti K."/>
            <person name="Lindquist E.A."/>
            <person name="Lipzen A."/>
            <person name="Lundell T."/>
            <person name="Morin E."/>
            <person name="Murat C."/>
            <person name="Riley R."/>
            <person name="Ohm R."/>
            <person name="Sun H."/>
            <person name="Tunlid A."/>
            <person name="Henrissat B."/>
            <person name="Grigoriev I.V."/>
            <person name="Hibbett D.S."/>
            <person name="Martin F."/>
        </authorList>
    </citation>
    <scope>NUCLEOTIDE SEQUENCE [LARGE SCALE GENOMIC DNA]</scope>
    <source>
        <strain evidence="1 2">FD-317 M1</strain>
    </source>
</reference>
<dbReference type="Gene3D" id="2.120.10.30">
    <property type="entry name" value="TolB, C-terminal domain"/>
    <property type="match status" value="1"/>
</dbReference>
<dbReference type="OrthoDB" id="9977941at2759"/>
<dbReference type="InterPro" id="IPR011042">
    <property type="entry name" value="6-blade_b-propeller_TolB-like"/>
</dbReference>
<proteinExistence type="predicted"/>
<dbReference type="AlphaFoldDB" id="A0A0D0CG19"/>
<sequence length="144" mass="16027">MSLFNSTLCSDKFSTKIIDFPNAVLLNGIGVLLRHNGLPYITDSFAESISDLDVNTGRSYVTINNTYTVVPESASFPFGTNSIHIHRNTLGTEKNRLYAFFTNSAQFMLRRIPINSVDSTPMSEVEVMLSGLQMDNFTFNSQGK</sequence>
<accession>A0A0D0CG19</accession>
<organism evidence="1 2">
    <name type="scientific">Collybiopsis luxurians FD-317 M1</name>
    <dbReference type="NCBI Taxonomy" id="944289"/>
    <lineage>
        <taxon>Eukaryota</taxon>
        <taxon>Fungi</taxon>
        <taxon>Dikarya</taxon>
        <taxon>Basidiomycota</taxon>
        <taxon>Agaricomycotina</taxon>
        <taxon>Agaricomycetes</taxon>
        <taxon>Agaricomycetidae</taxon>
        <taxon>Agaricales</taxon>
        <taxon>Marasmiineae</taxon>
        <taxon>Omphalotaceae</taxon>
        <taxon>Collybiopsis</taxon>
        <taxon>Collybiopsis luxurians</taxon>
    </lineage>
</organism>
<dbReference type="InterPro" id="IPR052998">
    <property type="entry name" value="Hetero-Diels-Alderase-like"/>
</dbReference>
<dbReference type="HOGENOM" id="CLU_1796680_0_0_1"/>
<name>A0A0D0CG19_9AGAR</name>
<dbReference type="PANTHER" id="PTHR42060">
    <property type="entry name" value="NHL REPEAT-CONTAINING PROTEIN-RELATED"/>
    <property type="match status" value="1"/>
</dbReference>
<dbReference type="Proteomes" id="UP000053593">
    <property type="component" value="Unassembled WGS sequence"/>
</dbReference>
<gene>
    <name evidence="1" type="ORF">GYMLUDRAFT_58984</name>
</gene>
<evidence type="ECO:0000313" key="1">
    <source>
        <dbReference type="EMBL" id="KIK61519.1"/>
    </source>
</evidence>
<protein>
    <submittedName>
        <fullName evidence="1">Uncharacterized protein</fullName>
    </submittedName>
</protein>
<dbReference type="SUPFAM" id="SSF63829">
    <property type="entry name" value="Calcium-dependent phosphotriesterase"/>
    <property type="match status" value="1"/>
</dbReference>
<dbReference type="PANTHER" id="PTHR42060:SF1">
    <property type="entry name" value="NHL REPEAT-CONTAINING PROTEIN"/>
    <property type="match status" value="1"/>
</dbReference>
<evidence type="ECO:0000313" key="2">
    <source>
        <dbReference type="Proteomes" id="UP000053593"/>
    </source>
</evidence>
<keyword evidence="2" id="KW-1185">Reference proteome</keyword>